<accession>A0ACD3QEY7</accession>
<keyword evidence="2" id="KW-1185">Reference proteome</keyword>
<sequence>MTRPAEGSYRPWLPYYLRNFRTVLQAVLENEDDRALFDQHDMSLIHAFEKLSVMGQKLYVRLFQRKLKWLQVNKLDYEEICSDLGPVAQELVQGGFLQSESDLQELGEALDLLPAPELKALAKTFHLGNSGTQKQQLVDGLFRLSKQKSLFSMSSAQNNIGAVILKRAKQLAGSCVRLCRGPRAVFSRILLLFSLTDTMDEEEMAAGGQNQLFTILLVNSGRLAFPDYTVQRTAKVFQDREDLIRYEASMRALQEVASAMQGGQWEEAMELYTAAKSDWQELRKNHDLSYQEELPVFLRSFTTGWAYSRILSRGVEILQRTTSL</sequence>
<name>A0ACD3QEY7_LARCR</name>
<organism evidence="1 2">
    <name type="scientific">Larimichthys crocea</name>
    <name type="common">Large yellow croaker</name>
    <name type="synonym">Pseudosciaena crocea</name>
    <dbReference type="NCBI Taxonomy" id="215358"/>
    <lineage>
        <taxon>Eukaryota</taxon>
        <taxon>Metazoa</taxon>
        <taxon>Chordata</taxon>
        <taxon>Craniata</taxon>
        <taxon>Vertebrata</taxon>
        <taxon>Euteleostomi</taxon>
        <taxon>Actinopterygii</taxon>
        <taxon>Neopterygii</taxon>
        <taxon>Teleostei</taxon>
        <taxon>Neoteleostei</taxon>
        <taxon>Acanthomorphata</taxon>
        <taxon>Eupercaria</taxon>
        <taxon>Sciaenidae</taxon>
        <taxon>Larimichthys</taxon>
    </lineage>
</organism>
<dbReference type="Proteomes" id="UP000793456">
    <property type="component" value="Chromosome XX"/>
</dbReference>
<proteinExistence type="predicted"/>
<dbReference type="EMBL" id="CM011693">
    <property type="protein sequence ID" value="TMS05782.1"/>
    <property type="molecule type" value="Genomic_DNA"/>
</dbReference>
<evidence type="ECO:0000313" key="1">
    <source>
        <dbReference type="EMBL" id="TMS05782.1"/>
    </source>
</evidence>
<reference evidence="1" key="1">
    <citation type="submission" date="2018-11" db="EMBL/GenBank/DDBJ databases">
        <title>The sequence and de novo assembly of Larimichthys crocea genome using PacBio and Hi-C technologies.</title>
        <authorList>
            <person name="Xu P."/>
            <person name="Chen B."/>
            <person name="Zhou Z."/>
            <person name="Ke Q."/>
            <person name="Wu Y."/>
            <person name="Bai H."/>
            <person name="Pu F."/>
        </authorList>
    </citation>
    <scope>NUCLEOTIDE SEQUENCE</scope>
    <source>
        <tissue evidence="1">Muscle</tissue>
    </source>
</reference>
<comment type="caution">
    <text evidence="1">The sequence shown here is derived from an EMBL/GenBank/DDBJ whole genome shotgun (WGS) entry which is preliminary data.</text>
</comment>
<gene>
    <name evidence="1" type="ORF">E3U43_005032</name>
</gene>
<evidence type="ECO:0000313" key="2">
    <source>
        <dbReference type="Proteomes" id="UP000793456"/>
    </source>
</evidence>
<protein>
    <submittedName>
        <fullName evidence="1">Uncharacterized protein</fullName>
    </submittedName>
</protein>